<dbReference type="EMBL" id="SHKX01000010">
    <property type="protein sequence ID" value="RZU48042.1"/>
    <property type="molecule type" value="Genomic_DNA"/>
</dbReference>
<dbReference type="Proteomes" id="UP000292423">
    <property type="component" value="Unassembled WGS sequence"/>
</dbReference>
<dbReference type="InterPro" id="IPR038404">
    <property type="entry name" value="TRAP_DctP_sf"/>
</dbReference>
<dbReference type="AlphaFoldDB" id="A0A4Q7ZBP2"/>
<reference evidence="2 3" key="1">
    <citation type="submission" date="2019-02" db="EMBL/GenBank/DDBJ databases">
        <title>Genomic Encyclopedia of Type Strains, Phase IV (KMG-IV): sequencing the most valuable type-strain genomes for metagenomic binning, comparative biology and taxonomic classification.</title>
        <authorList>
            <person name="Goeker M."/>
        </authorList>
    </citation>
    <scope>NUCLEOTIDE SEQUENCE [LARGE SCALE GENOMIC DNA]</scope>
    <source>
        <strain evidence="2 3">DSM 105135</strain>
    </source>
</reference>
<dbReference type="InterPro" id="IPR045758">
    <property type="entry name" value="AdeT1/2"/>
</dbReference>
<accession>A0A4Q7ZBP2</accession>
<evidence type="ECO:0008006" key="4">
    <source>
        <dbReference type="Google" id="ProtNLM"/>
    </source>
</evidence>
<evidence type="ECO:0000256" key="1">
    <source>
        <dbReference type="SAM" id="SignalP"/>
    </source>
</evidence>
<dbReference type="Gene3D" id="3.40.190.170">
    <property type="entry name" value="Bacterial extracellular solute-binding protein, family 7"/>
    <property type="match status" value="1"/>
</dbReference>
<dbReference type="RefSeq" id="WP_130411307.1">
    <property type="nucleotide sequence ID" value="NZ_SHKX01000010.1"/>
</dbReference>
<keyword evidence="3" id="KW-1185">Reference proteome</keyword>
<protein>
    <recommendedName>
        <fullName evidence="4">TRAP-type C4-dicarboxylate transport system substrate-binding protein</fullName>
    </recommendedName>
</protein>
<proteinExistence type="predicted"/>
<evidence type="ECO:0000313" key="2">
    <source>
        <dbReference type="EMBL" id="RZU48042.1"/>
    </source>
</evidence>
<keyword evidence="1" id="KW-0732">Signal</keyword>
<gene>
    <name evidence="2" type="ORF">EV700_1013</name>
</gene>
<evidence type="ECO:0000313" key="3">
    <source>
        <dbReference type="Proteomes" id="UP000292423"/>
    </source>
</evidence>
<feature type="chain" id="PRO_5020260826" description="TRAP-type C4-dicarboxylate transport system substrate-binding protein" evidence="1">
    <location>
        <begin position="32"/>
        <end position="354"/>
    </location>
</feature>
<comment type="caution">
    <text evidence="2">The sequence shown here is derived from an EMBL/GenBank/DDBJ whole genome shotgun (WGS) entry which is preliminary data.</text>
</comment>
<name>A0A4Q7ZBP2_9GAMM</name>
<dbReference type="OrthoDB" id="9820713at2"/>
<organism evidence="2 3">
    <name type="scientific">Fluviicoccus keumensis</name>
    <dbReference type="NCBI Taxonomy" id="1435465"/>
    <lineage>
        <taxon>Bacteria</taxon>
        <taxon>Pseudomonadati</taxon>
        <taxon>Pseudomonadota</taxon>
        <taxon>Gammaproteobacteria</taxon>
        <taxon>Moraxellales</taxon>
        <taxon>Moraxellaceae</taxon>
        <taxon>Fluviicoccus</taxon>
    </lineage>
</organism>
<feature type="signal peptide" evidence="1">
    <location>
        <begin position="1"/>
        <end position="31"/>
    </location>
</feature>
<sequence>MARSLIRHPALPFACLAWTAGLLLGSLPAAAETVPAAPYNVSLCVFDFQGAKGDISRYARDLGLQAQRWNITLDIHSYTDERIAAEDFKAGQCDGVVMSTLRARAFNPFIGSIDSIGAAPDYRHIRALAATFDHPKINPLTINGDYQVVTIMPVGASYIMVNNRHIDSIDKALGKKVAVLDFDKPQSLIVQRLGAQAVPTDYYRFANKFNNGEVDIITAPALAVKPLELERGMGDYGGIYRLPLTQVTGALLINRTRLQKTIPDLDARIHTLRRLALPEMDKAIAYIRRQEQAIPAGLWLDFPPAEQEKYVHMMRDTRIRLTREGYYDGRMMALMKKVRCHYDPASYECALNDE</sequence>
<dbReference type="Pfam" id="PF19582">
    <property type="entry name" value="AdeT1_2"/>
    <property type="match status" value="1"/>
</dbReference>